<dbReference type="EMBL" id="JAGTJQ010000002">
    <property type="protein sequence ID" value="KAH7038156.1"/>
    <property type="molecule type" value="Genomic_DNA"/>
</dbReference>
<dbReference type="GO" id="GO:0046872">
    <property type="term" value="F:metal ion binding"/>
    <property type="evidence" value="ECO:0007669"/>
    <property type="project" value="UniProtKB-KW"/>
</dbReference>
<organism evidence="16 17">
    <name type="scientific">Microdochium trichocladiopsis</name>
    <dbReference type="NCBI Taxonomy" id="1682393"/>
    <lineage>
        <taxon>Eukaryota</taxon>
        <taxon>Fungi</taxon>
        <taxon>Dikarya</taxon>
        <taxon>Ascomycota</taxon>
        <taxon>Pezizomycotina</taxon>
        <taxon>Sordariomycetes</taxon>
        <taxon>Xylariomycetidae</taxon>
        <taxon>Xylariales</taxon>
        <taxon>Microdochiaceae</taxon>
        <taxon>Microdochium</taxon>
    </lineage>
</organism>
<dbReference type="GO" id="GO:0006508">
    <property type="term" value="P:proteolysis"/>
    <property type="evidence" value="ECO:0007669"/>
    <property type="project" value="UniProtKB-KW"/>
</dbReference>
<reference evidence="16" key="1">
    <citation type="journal article" date="2021" name="Nat. Commun.">
        <title>Genetic determinants of endophytism in the Arabidopsis root mycobiome.</title>
        <authorList>
            <person name="Mesny F."/>
            <person name="Miyauchi S."/>
            <person name="Thiergart T."/>
            <person name="Pickel B."/>
            <person name="Atanasova L."/>
            <person name="Karlsson M."/>
            <person name="Huettel B."/>
            <person name="Barry K.W."/>
            <person name="Haridas S."/>
            <person name="Chen C."/>
            <person name="Bauer D."/>
            <person name="Andreopoulos W."/>
            <person name="Pangilinan J."/>
            <person name="LaButti K."/>
            <person name="Riley R."/>
            <person name="Lipzen A."/>
            <person name="Clum A."/>
            <person name="Drula E."/>
            <person name="Henrissat B."/>
            <person name="Kohler A."/>
            <person name="Grigoriev I.V."/>
            <person name="Martin F.M."/>
            <person name="Hacquard S."/>
        </authorList>
    </citation>
    <scope>NUCLEOTIDE SEQUENCE</scope>
    <source>
        <strain evidence="16">MPI-CAGE-CH-0230</strain>
    </source>
</reference>
<evidence type="ECO:0000313" key="16">
    <source>
        <dbReference type="EMBL" id="KAH7038156.1"/>
    </source>
</evidence>
<keyword evidence="7 14" id="KW-0378">Hydrolase</keyword>
<evidence type="ECO:0000256" key="14">
    <source>
        <dbReference type="RuleBase" id="RU361240"/>
    </source>
</evidence>
<accession>A0A9P9BV04</accession>
<evidence type="ECO:0000256" key="12">
    <source>
        <dbReference type="ARBA" id="ARBA00043843"/>
    </source>
</evidence>
<dbReference type="Pfam" id="PF04389">
    <property type="entry name" value="Peptidase_M28"/>
    <property type="match status" value="1"/>
</dbReference>
<evidence type="ECO:0000256" key="13">
    <source>
        <dbReference type="ARBA" id="ARBA00043962"/>
    </source>
</evidence>
<dbReference type="GO" id="GO:0008235">
    <property type="term" value="F:metalloexopeptidase activity"/>
    <property type="evidence" value="ECO:0007669"/>
    <property type="project" value="InterPro"/>
</dbReference>
<feature type="domain" description="Peptidase M28" evidence="15">
    <location>
        <begin position="166"/>
        <end position="357"/>
    </location>
</feature>
<dbReference type="InterPro" id="IPR045175">
    <property type="entry name" value="M28_fam"/>
</dbReference>
<comment type="function">
    <text evidence="12">Extracellular aminopeptidase that allows assimilation of proteinaceous substrates.</text>
</comment>
<evidence type="ECO:0000256" key="6">
    <source>
        <dbReference type="ARBA" id="ARBA00022729"/>
    </source>
</evidence>
<protein>
    <recommendedName>
        <fullName evidence="14">Peptide hydrolase</fullName>
        <ecNumber evidence="14">3.4.-.-</ecNumber>
    </recommendedName>
</protein>
<dbReference type="PANTHER" id="PTHR12147:SF56">
    <property type="entry name" value="AMINOPEPTIDASE YDR415C-RELATED"/>
    <property type="match status" value="1"/>
</dbReference>
<dbReference type="GeneID" id="70182452"/>
<evidence type="ECO:0000313" key="17">
    <source>
        <dbReference type="Proteomes" id="UP000756346"/>
    </source>
</evidence>
<comment type="caution">
    <text evidence="16">The sequence shown here is derived from an EMBL/GenBank/DDBJ whole genome shotgun (WGS) entry which is preliminary data.</text>
</comment>
<dbReference type="Gene3D" id="3.40.630.10">
    <property type="entry name" value="Zn peptidases"/>
    <property type="match status" value="1"/>
</dbReference>
<keyword evidence="10" id="KW-1015">Disulfide bond</keyword>
<keyword evidence="6 14" id="KW-0732">Signal</keyword>
<keyword evidence="5 14" id="KW-0479">Metal-binding</keyword>
<evidence type="ECO:0000259" key="15">
    <source>
        <dbReference type="Pfam" id="PF04389"/>
    </source>
</evidence>
<evidence type="ECO:0000256" key="7">
    <source>
        <dbReference type="ARBA" id="ARBA00022801"/>
    </source>
</evidence>
<evidence type="ECO:0000256" key="4">
    <source>
        <dbReference type="ARBA" id="ARBA00022670"/>
    </source>
</evidence>
<evidence type="ECO:0000256" key="2">
    <source>
        <dbReference type="ARBA" id="ARBA00011245"/>
    </source>
</evidence>
<keyword evidence="9" id="KW-0865">Zymogen</keyword>
<dbReference type="SUPFAM" id="SSF53187">
    <property type="entry name" value="Zn-dependent exopeptidases"/>
    <property type="match status" value="1"/>
</dbReference>
<dbReference type="OrthoDB" id="2214at2759"/>
<evidence type="ECO:0000256" key="1">
    <source>
        <dbReference type="ARBA" id="ARBA00001947"/>
    </source>
</evidence>
<evidence type="ECO:0000256" key="10">
    <source>
        <dbReference type="ARBA" id="ARBA00023157"/>
    </source>
</evidence>
<evidence type="ECO:0000256" key="9">
    <source>
        <dbReference type="ARBA" id="ARBA00023145"/>
    </source>
</evidence>
<dbReference type="GO" id="GO:0004177">
    <property type="term" value="F:aminopeptidase activity"/>
    <property type="evidence" value="ECO:0007669"/>
    <property type="project" value="UniProtKB-KW"/>
</dbReference>
<dbReference type="PANTHER" id="PTHR12147">
    <property type="entry name" value="METALLOPEPTIDASE M28 FAMILY MEMBER"/>
    <property type="match status" value="1"/>
</dbReference>
<evidence type="ECO:0000256" key="11">
    <source>
        <dbReference type="ARBA" id="ARBA00023180"/>
    </source>
</evidence>
<keyword evidence="4 14" id="KW-0645">Protease</keyword>
<comment type="subunit">
    <text evidence="2">Monomer.</text>
</comment>
<keyword evidence="3 16" id="KW-0031">Aminopeptidase</keyword>
<keyword evidence="8 14" id="KW-0862">Zinc</keyword>
<comment type="similarity">
    <text evidence="13">Belongs to the peptidase M28 family. M28E subfamily.</text>
</comment>
<evidence type="ECO:0000256" key="8">
    <source>
        <dbReference type="ARBA" id="ARBA00022833"/>
    </source>
</evidence>
<dbReference type="EC" id="3.4.-.-" evidence="14"/>
<proteinExistence type="inferred from homology"/>
<feature type="signal peptide" evidence="14">
    <location>
        <begin position="1"/>
        <end position="24"/>
    </location>
</feature>
<dbReference type="RefSeq" id="XP_046017277.1">
    <property type="nucleotide sequence ID" value="XM_046152906.1"/>
</dbReference>
<dbReference type="AlphaFoldDB" id="A0A9P9BV04"/>
<sequence>MVRSNRLVALGAALLHSTSLFVAAADEFRLVKTSDEDAGTWMTEEQKWDLTAQGIRFIDITDTIELEDEYLARLNTSLETRELSRRAIPSSPSHQSEAAPLVAAATQTNMKTWANAMVAYRNRHYKGSYATQAATWMFNTVKSVASANTAITVSQFTHSSYDQPSVIAKIPGTGSGVVVVSAHYDSTGGSTTSVGPGADDNASGVVVILEALRVLAAAKYKGPNTLEFHFYSGEEGGLLGSRDVMQSYKRAGTDIRAVLNQDMTGYSPNNVIAVYTDYVDATLTSFCQKLVPVYTSLKLVTDRCGYGCSDHASANTAGYRAAYVCEDTMADSSPYIHSSRDTISTLSFPHMLEHAKYTIGFLVEGAYF</sequence>
<evidence type="ECO:0000256" key="3">
    <source>
        <dbReference type="ARBA" id="ARBA00022438"/>
    </source>
</evidence>
<comment type="cofactor">
    <cofactor evidence="1">
        <name>Zn(2+)</name>
        <dbReference type="ChEBI" id="CHEBI:29105"/>
    </cofactor>
</comment>
<evidence type="ECO:0000256" key="5">
    <source>
        <dbReference type="ARBA" id="ARBA00022723"/>
    </source>
</evidence>
<name>A0A9P9BV04_9PEZI</name>
<dbReference type="Proteomes" id="UP000756346">
    <property type="component" value="Unassembled WGS sequence"/>
</dbReference>
<keyword evidence="11" id="KW-0325">Glycoprotein</keyword>
<dbReference type="InterPro" id="IPR007484">
    <property type="entry name" value="Peptidase_M28"/>
</dbReference>
<feature type="chain" id="PRO_5040538968" description="Peptide hydrolase" evidence="14">
    <location>
        <begin position="25"/>
        <end position="368"/>
    </location>
</feature>
<keyword evidence="17" id="KW-1185">Reference proteome</keyword>
<gene>
    <name evidence="16" type="ORF">B0I36DRAFT_315667</name>
</gene>